<protein>
    <submittedName>
        <fullName evidence="1">Uncharacterized protein</fullName>
    </submittedName>
</protein>
<keyword evidence="2" id="KW-1185">Reference proteome</keyword>
<comment type="caution">
    <text evidence="1">The sequence shown here is derived from an EMBL/GenBank/DDBJ whole genome shotgun (WGS) entry which is preliminary data.</text>
</comment>
<reference evidence="1" key="1">
    <citation type="submission" date="2023-11" db="EMBL/GenBank/DDBJ databases">
        <authorList>
            <person name="Poullet M."/>
        </authorList>
    </citation>
    <scope>NUCLEOTIDE SEQUENCE</scope>
    <source>
        <strain evidence="1">E1834</strain>
    </source>
</reference>
<dbReference type="Proteomes" id="UP001497535">
    <property type="component" value="Unassembled WGS sequence"/>
</dbReference>
<evidence type="ECO:0000313" key="2">
    <source>
        <dbReference type="Proteomes" id="UP001497535"/>
    </source>
</evidence>
<accession>A0ACB0ZHD7</accession>
<name>A0ACB0ZHD7_MELEN</name>
<sequence>MFAISTLGNQIAAVFALLFGSQLCAIKFLDGWRLIFLSFGAIGMTSFTLWTIFAANSPDESRWIGTKEKEMITASLKIGESEKSISSRRVRYVKKFL</sequence>
<gene>
    <name evidence="1" type="ORF">MENTE1834_LOCUS24655</name>
</gene>
<evidence type="ECO:0000313" key="1">
    <source>
        <dbReference type="EMBL" id="CAK5077716.1"/>
    </source>
</evidence>
<proteinExistence type="predicted"/>
<dbReference type="EMBL" id="CAVMJV010000033">
    <property type="protein sequence ID" value="CAK5077716.1"/>
    <property type="molecule type" value="Genomic_DNA"/>
</dbReference>
<organism evidence="1 2">
    <name type="scientific">Meloidogyne enterolobii</name>
    <name type="common">Root-knot nematode worm</name>
    <name type="synonym">Meloidogyne mayaguensis</name>
    <dbReference type="NCBI Taxonomy" id="390850"/>
    <lineage>
        <taxon>Eukaryota</taxon>
        <taxon>Metazoa</taxon>
        <taxon>Ecdysozoa</taxon>
        <taxon>Nematoda</taxon>
        <taxon>Chromadorea</taxon>
        <taxon>Rhabditida</taxon>
        <taxon>Tylenchina</taxon>
        <taxon>Tylenchomorpha</taxon>
        <taxon>Tylenchoidea</taxon>
        <taxon>Meloidogynidae</taxon>
        <taxon>Meloidogyninae</taxon>
        <taxon>Meloidogyne</taxon>
    </lineage>
</organism>